<dbReference type="PANTHER" id="PTHR46101:SF2">
    <property type="entry name" value="SERINE DECARBOXYLASE"/>
    <property type="match status" value="1"/>
</dbReference>
<dbReference type="InterPro" id="IPR051151">
    <property type="entry name" value="Group_II_Decarboxylase"/>
</dbReference>
<dbReference type="EMBL" id="BONY01000021">
    <property type="protein sequence ID" value="GIH05720.1"/>
    <property type="molecule type" value="Genomic_DNA"/>
</dbReference>
<name>A0A8J3Q9W1_9ACTN</name>
<dbReference type="GO" id="GO:0016831">
    <property type="term" value="F:carboxy-lyase activity"/>
    <property type="evidence" value="ECO:0007669"/>
    <property type="project" value="UniProtKB-KW"/>
</dbReference>
<organism evidence="3 4">
    <name type="scientific">Rhizocola hellebori</name>
    <dbReference type="NCBI Taxonomy" id="1392758"/>
    <lineage>
        <taxon>Bacteria</taxon>
        <taxon>Bacillati</taxon>
        <taxon>Actinomycetota</taxon>
        <taxon>Actinomycetes</taxon>
        <taxon>Micromonosporales</taxon>
        <taxon>Micromonosporaceae</taxon>
        <taxon>Rhizocola</taxon>
    </lineage>
</organism>
<evidence type="ECO:0000313" key="4">
    <source>
        <dbReference type="Proteomes" id="UP000612899"/>
    </source>
</evidence>
<proteinExistence type="inferred from homology"/>
<dbReference type="SUPFAM" id="SSF53383">
    <property type="entry name" value="PLP-dependent transferases"/>
    <property type="match status" value="1"/>
</dbReference>
<dbReference type="AlphaFoldDB" id="A0A8J3Q9W1"/>
<protein>
    <submittedName>
        <fullName evidence="3">Uncharacterized protein</fullName>
    </submittedName>
</protein>
<keyword evidence="4" id="KW-1185">Reference proteome</keyword>
<evidence type="ECO:0000256" key="1">
    <source>
        <dbReference type="ARBA" id="ARBA00009533"/>
    </source>
</evidence>
<evidence type="ECO:0000256" key="2">
    <source>
        <dbReference type="ARBA" id="ARBA00022793"/>
    </source>
</evidence>
<dbReference type="InterPro" id="IPR015421">
    <property type="entry name" value="PyrdxlP-dep_Trfase_major"/>
</dbReference>
<sequence length="158" mass="16906">MLVYDRQPHAVAAGRPSYVGSADMTITGSRSGHTPLLLWQVLTTLGAPGLRARADTSRRLARYTFQRLLDLGWEARLNPHAFTVVLRTPPQVVRAKWVLADHGCCSHVSCMPGVGQFQIDEFIADLAASHHTAAGPSASSTLPGWPASRLAGLTAGDP</sequence>
<comment type="similarity">
    <text evidence="1">Belongs to the group II decarboxylase family.</text>
</comment>
<reference evidence="3" key="1">
    <citation type="submission" date="2021-01" db="EMBL/GenBank/DDBJ databases">
        <title>Whole genome shotgun sequence of Rhizocola hellebori NBRC 109834.</title>
        <authorList>
            <person name="Komaki H."/>
            <person name="Tamura T."/>
        </authorList>
    </citation>
    <scope>NUCLEOTIDE SEQUENCE</scope>
    <source>
        <strain evidence="3">NBRC 109834</strain>
    </source>
</reference>
<dbReference type="InterPro" id="IPR015424">
    <property type="entry name" value="PyrdxlP-dep_Trfase"/>
</dbReference>
<keyword evidence="2" id="KW-0210">Decarboxylase</keyword>
<dbReference type="Gene3D" id="3.40.640.10">
    <property type="entry name" value="Type I PLP-dependent aspartate aminotransferase-like (Major domain)"/>
    <property type="match status" value="1"/>
</dbReference>
<accession>A0A8J3Q9W1</accession>
<dbReference type="Proteomes" id="UP000612899">
    <property type="component" value="Unassembled WGS sequence"/>
</dbReference>
<gene>
    <name evidence="3" type="ORF">Rhe02_37870</name>
</gene>
<evidence type="ECO:0000313" key="3">
    <source>
        <dbReference type="EMBL" id="GIH05720.1"/>
    </source>
</evidence>
<dbReference type="PANTHER" id="PTHR46101">
    <property type="match status" value="1"/>
</dbReference>
<comment type="caution">
    <text evidence="3">The sequence shown here is derived from an EMBL/GenBank/DDBJ whole genome shotgun (WGS) entry which is preliminary data.</text>
</comment>
<keyword evidence="2" id="KW-0456">Lyase</keyword>